<dbReference type="Pfam" id="PF00702">
    <property type="entry name" value="Hydrolase"/>
    <property type="match status" value="1"/>
</dbReference>
<dbReference type="NCBIfam" id="TIGR01509">
    <property type="entry name" value="HAD-SF-IA-v3"/>
    <property type="match status" value="1"/>
</dbReference>
<sequence length="222" mass="25424">MYQWILFDADQTLFSFNGHHGLEHLLTHHKQTFTPEEYSHFKTLNDHLWNDYQDGKINLDQLNATRFAQLSQRTGISPKQLNNELQLAMSTICQPLDGATELLHTLRKRQIKIGIITNGFNILQRPRLEHHRLSGCIDLLVTSEEAGVAKPDKRIFQYAFKQMPHTQPENVLMVGDSLTSDITGGHNAGIATCWYNPQQKPLSGCVKPTYEIRSLKELLDYV</sequence>
<dbReference type="STRING" id="1522312.GCA_900177895_01528"/>
<dbReference type="Gene3D" id="1.10.150.240">
    <property type="entry name" value="Putative phosphatase, domain 2"/>
    <property type="match status" value="1"/>
</dbReference>
<dbReference type="InterPro" id="IPR006439">
    <property type="entry name" value="HAD-SF_hydro_IA"/>
</dbReference>
<evidence type="ECO:0000313" key="1">
    <source>
        <dbReference type="EMBL" id="SMQ12125.1"/>
    </source>
</evidence>
<dbReference type="InterPro" id="IPR036412">
    <property type="entry name" value="HAD-like_sf"/>
</dbReference>
<dbReference type="PRINTS" id="PR00413">
    <property type="entry name" value="HADHALOGNASE"/>
</dbReference>
<evidence type="ECO:0000313" key="3">
    <source>
        <dbReference type="Proteomes" id="UP000215450"/>
    </source>
</evidence>
<dbReference type="SFLD" id="SFLDG01129">
    <property type="entry name" value="C1.5:_HAD__Beta-PGM__Phosphata"/>
    <property type="match status" value="1"/>
</dbReference>
<dbReference type="InterPro" id="IPR052550">
    <property type="entry name" value="Pyrimidine_5'-ntase_YjjG"/>
</dbReference>
<evidence type="ECO:0000313" key="2">
    <source>
        <dbReference type="EMBL" id="SNB63239.1"/>
    </source>
</evidence>
<dbReference type="SFLD" id="SFLDS00003">
    <property type="entry name" value="Haloacid_Dehalogenase"/>
    <property type="match status" value="1"/>
</dbReference>
<dbReference type="Gene3D" id="3.40.50.1000">
    <property type="entry name" value="HAD superfamily/HAD-like"/>
    <property type="match status" value="1"/>
</dbReference>
<name>A0A238TC41_9NEIS</name>
<accession>A0A238TC41</accession>
<dbReference type="EMBL" id="FXUV01000015">
    <property type="protein sequence ID" value="SMQ12125.1"/>
    <property type="molecule type" value="Genomic_DNA"/>
</dbReference>
<dbReference type="SUPFAM" id="SSF56784">
    <property type="entry name" value="HAD-like"/>
    <property type="match status" value="1"/>
</dbReference>
<keyword evidence="2" id="KW-0378">Hydrolase</keyword>
<reference evidence="1" key="1">
    <citation type="submission" date="2017-05" db="EMBL/GenBank/DDBJ databases">
        <authorList>
            <person name="Song R."/>
            <person name="Chenine A.L."/>
            <person name="Ruprecht R.M."/>
        </authorList>
    </citation>
    <scope>NUCLEOTIDE SEQUENCE</scope>
    <source>
        <strain evidence="1">Kingella_eburonensis</strain>
    </source>
</reference>
<dbReference type="RefSeq" id="WP_095062289.1">
    <property type="nucleotide sequence ID" value="NZ_FXUV02000017.1"/>
</dbReference>
<reference evidence="2 3" key="2">
    <citation type="submission" date="2017-06" db="EMBL/GenBank/DDBJ databases">
        <authorList>
            <person name="Kim H.J."/>
            <person name="Triplett B.A."/>
        </authorList>
    </citation>
    <scope>NUCLEOTIDE SEQUENCE [LARGE SCALE GENOMIC DNA]</scope>
    <source>
        <strain evidence="2">Kingella_eburonensis</strain>
    </source>
</reference>
<dbReference type="NCBIfam" id="TIGR02254">
    <property type="entry name" value="YjjG_YfnB"/>
    <property type="match status" value="1"/>
</dbReference>
<protein>
    <submittedName>
        <fullName evidence="2">Pyrimidine 5'-nucleotidase YjjG</fullName>
        <ecNumber evidence="2">3.1.3.5</ecNumber>
    </submittedName>
</protein>
<proteinExistence type="predicted"/>
<dbReference type="PANTHER" id="PTHR47478:SF1">
    <property type="entry name" value="PYRIMIDINE 5'-NUCLEOTIDASE YJJG"/>
    <property type="match status" value="1"/>
</dbReference>
<dbReference type="OrthoDB" id="148966at2"/>
<organism evidence="2 3">
    <name type="scientific">Kingella negevensis</name>
    <dbReference type="NCBI Taxonomy" id="1522312"/>
    <lineage>
        <taxon>Bacteria</taxon>
        <taxon>Pseudomonadati</taxon>
        <taxon>Pseudomonadota</taxon>
        <taxon>Betaproteobacteria</taxon>
        <taxon>Neisseriales</taxon>
        <taxon>Neisseriaceae</taxon>
        <taxon>Kingella</taxon>
    </lineage>
</organism>
<dbReference type="InterPro" id="IPR023198">
    <property type="entry name" value="PGP-like_dom2"/>
</dbReference>
<dbReference type="GO" id="GO:0008253">
    <property type="term" value="F:5'-nucleotidase activity"/>
    <property type="evidence" value="ECO:0007669"/>
    <property type="project" value="UniProtKB-EC"/>
</dbReference>
<dbReference type="InterPro" id="IPR023214">
    <property type="entry name" value="HAD_sf"/>
</dbReference>
<gene>
    <name evidence="2" type="primary">yjjG</name>
    <name evidence="2" type="ORF">KEBURONENSIS_01059</name>
    <name evidence="1" type="ORF">KEBURONENSIS_01135</name>
</gene>
<dbReference type="InterPro" id="IPR011951">
    <property type="entry name" value="HAD-SF_hydro_IA_YjjG/PynA"/>
</dbReference>
<dbReference type="NCBIfam" id="TIGR01549">
    <property type="entry name" value="HAD-SF-IA-v1"/>
    <property type="match status" value="1"/>
</dbReference>
<dbReference type="Proteomes" id="UP000215450">
    <property type="component" value="Unassembled WGS sequence"/>
</dbReference>
<dbReference type="PANTHER" id="PTHR47478">
    <property type="match status" value="1"/>
</dbReference>
<dbReference type="NCBIfam" id="NF006976">
    <property type="entry name" value="PRK09449.1"/>
    <property type="match status" value="1"/>
</dbReference>
<dbReference type="CDD" id="cd04305">
    <property type="entry name" value="HAD_Neu5Ac-Pase_like"/>
    <property type="match status" value="1"/>
</dbReference>
<dbReference type="AlphaFoldDB" id="A0A238TC41"/>
<keyword evidence="3" id="KW-1185">Reference proteome</keyword>
<dbReference type="EC" id="3.1.3.5" evidence="2"/>
<dbReference type="EMBL" id="FXUV02000017">
    <property type="protein sequence ID" value="SNB63239.1"/>
    <property type="molecule type" value="Genomic_DNA"/>
</dbReference>